<evidence type="ECO:0000313" key="3">
    <source>
        <dbReference type="Proteomes" id="UP000559182"/>
    </source>
</evidence>
<evidence type="ECO:0008006" key="4">
    <source>
        <dbReference type="Google" id="ProtNLM"/>
    </source>
</evidence>
<dbReference type="Proteomes" id="UP000559182">
    <property type="component" value="Unassembled WGS sequence"/>
</dbReference>
<keyword evidence="1" id="KW-1133">Transmembrane helix</keyword>
<organism evidence="2 3">
    <name type="scientific">Flexivirga oryzae</name>
    <dbReference type="NCBI Taxonomy" id="1794944"/>
    <lineage>
        <taxon>Bacteria</taxon>
        <taxon>Bacillati</taxon>
        <taxon>Actinomycetota</taxon>
        <taxon>Actinomycetes</taxon>
        <taxon>Micrococcales</taxon>
        <taxon>Dermacoccaceae</taxon>
        <taxon>Flexivirga</taxon>
    </lineage>
</organism>
<name>A0A839N8C5_9MICO</name>
<keyword evidence="3" id="KW-1185">Reference proteome</keyword>
<feature type="transmembrane region" description="Helical" evidence="1">
    <location>
        <begin position="142"/>
        <end position="170"/>
    </location>
</feature>
<feature type="transmembrane region" description="Helical" evidence="1">
    <location>
        <begin position="100"/>
        <end position="122"/>
    </location>
</feature>
<keyword evidence="1" id="KW-0812">Transmembrane</keyword>
<feature type="transmembrane region" description="Helical" evidence="1">
    <location>
        <begin position="25"/>
        <end position="43"/>
    </location>
</feature>
<feature type="transmembrane region" description="Helical" evidence="1">
    <location>
        <begin position="182"/>
        <end position="201"/>
    </location>
</feature>
<proteinExistence type="predicted"/>
<gene>
    <name evidence="2" type="ORF">FHU39_000985</name>
</gene>
<evidence type="ECO:0000256" key="1">
    <source>
        <dbReference type="SAM" id="Phobius"/>
    </source>
</evidence>
<feature type="transmembrane region" description="Helical" evidence="1">
    <location>
        <begin position="207"/>
        <end position="229"/>
    </location>
</feature>
<accession>A0A839N8C5</accession>
<evidence type="ECO:0000313" key="2">
    <source>
        <dbReference type="EMBL" id="MBB2891001.1"/>
    </source>
</evidence>
<sequence>MSTHATPAAAITTAPALTDRAIRRIAGCAALVFAVLLLIQNVIRSGEPAFDADPAAVSQYFAVHRIAVVVPLALFPVGMVSLLCLAGGLRTLVADRHDRFLVDVGTLAVVVIAALFGVVNIVEIALAGAAPQATSSAAVVAGLWAVHAAAFGLNLAAIAIALLTLSGFCVRHHLVPRWVRPLGMVGAGCLFLAAFGAVAIVEGSALLYLGFAGFLAWGVFLVLAGLGLLRNPDTDTSGS</sequence>
<feature type="transmembrane region" description="Helical" evidence="1">
    <location>
        <begin position="63"/>
        <end position="88"/>
    </location>
</feature>
<reference evidence="2 3" key="1">
    <citation type="submission" date="2020-08" db="EMBL/GenBank/DDBJ databases">
        <title>Sequencing the genomes of 1000 actinobacteria strains.</title>
        <authorList>
            <person name="Klenk H.-P."/>
        </authorList>
    </citation>
    <scope>NUCLEOTIDE SEQUENCE [LARGE SCALE GENOMIC DNA]</scope>
    <source>
        <strain evidence="2 3">DSM 105369</strain>
    </source>
</reference>
<dbReference type="AlphaFoldDB" id="A0A839N8C5"/>
<protein>
    <recommendedName>
        <fullName evidence="4">DUF4386 family protein</fullName>
    </recommendedName>
</protein>
<keyword evidence="1" id="KW-0472">Membrane</keyword>
<comment type="caution">
    <text evidence="2">The sequence shown here is derived from an EMBL/GenBank/DDBJ whole genome shotgun (WGS) entry which is preliminary data.</text>
</comment>
<dbReference type="RefSeq" id="WP_183319325.1">
    <property type="nucleotide sequence ID" value="NZ_JACHVQ010000001.1"/>
</dbReference>
<dbReference type="EMBL" id="JACHVQ010000001">
    <property type="protein sequence ID" value="MBB2891001.1"/>
    <property type="molecule type" value="Genomic_DNA"/>
</dbReference>